<dbReference type="OMA" id="SYNMQPP"/>
<keyword evidence="3" id="KW-1185">Reference proteome</keyword>
<dbReference type="Proteomes" id="UP000007431">
    <property type="component" value="Unassembled WGS sequence"/>
</dbReference>
<accession>D8PT71</accession>
<evidence type="ECO:0000256" key="1">
    <source>
        <dbReference type="SAM" id="MobiDB-lite"/>
    </source>
</evidence>
<feature type="compositionally biased region" description="Basic and acidic residues" evidence="1">
    <location>
        <begin position="112"/>
        <end position="125"/>
    </location>
</feature>
<feature type="compositionally biased region" description="Low complexity" evidence="1">
    <location>
        <begin position="12"/>
        <end position="33"/>
    </location>
</feature>
<sequence length="125" mass="13693">MNSKPVEMATHQPAAAYDTPPAYPQPQGQQPVHLHPPPPQQMTAAQVGEQYRAELFAQCAQGVHDPKTKYGVCGIITAVLCFPCGLICLFLDTEKRCARCGVKVKKPKKEKKPKEPKEPKSDAAQ</sequence>
<gene>
    <name evidence="2" type="ORF">SCHCODRAFT_51005</name>
</gene>
<feature type="region of interest" description="Disordered" evidence="1">
    <location>
        <begin position="1"/>
        <end position="44"/>
    </location>
</feature>
<dbReference type="AlphaFoldDB" id="D8PT71"/>
<reference evidence="2 3" key="1">
    <citation type="journal article" date="2010" name="Nat. Biotechnol.">
        <title>Genome sequence of the model mushroom Schizophyllum commune.</title>
        <authorList>
            <person name="Ohm R.A."/>
            <person name="de Jong J.F."/>
            <person name="Lugones L.G."/>
            <person name="Aerts A."/>
            <person name="Kothe E."/>
            <person name="Stajich J.E."/>
            <person name="de Vries R.P."/>
            <person name="Record E."/>
            <person name="Levasseur A."/>
            <person name="Baker S.E."/>
            <person name="Bartholomew K.A."/>
            <person name="Coutinho P.M."/>
            <person name="Erdmann S."/>
            <person name="Fowler T.J."/>
            <person name="Gathman A.C."/>
            <person name="Lombard V."/>
            <person name="Henrissat B."/>
            <person name="Knabe N."/>
            <person name="Kuees U."/>
            <person name="Lilly W.W."/>
            <person name="Lindquist E."/>
            <person name="Lucas S."/>
            <person name="Magnuson J.K."/>
            <person name="Piumi F."/>
            <person name="Raudaskoski M."/>
            <person name="Salamov A."/>
            <person name="Schmutz J."/>
            <person name="Schwarze F.W.M.R."/>
            <person name="vanKuyk P.A."/>
            <person name="Horton J.S."/>
            <person name="Grigoriev I.V."/>
            <person name="Woesten H.A.B."/>
        </authorList>
    </citation>
    <scope>NUCLEOTIDE SEQUENCE [LARGE SCALE GENOMIC DNA]</scope>
    <source>
        <strain evidence="3">H4-8 / FGSC 9210</strain>
    </source>
</reference>
<proteinExistence type="predicted"/>
<evidence type="ECO:0000313" key="3">
    <source>
        <dbReference type="Proteomes" id="UP000007431"/>
    </source>
</evidence>
<evidence type="ECO:0000313" key="2">
    <source>
        <dbReference type="EMBL" id="EFJ01265.1"/>
    </source>
</evidence>
<name>D8PT71_SCHCM</name>
<dbReference type="eggNOG" id="ENOG502RVMT">
    <property type="taxonomic scope" value="Eukaryota"/>
</dbReference>
<feature type="region of interest" description="Disordered" evidence="1">
    <location>
        <begin position="104"/>
        <end position="125"/>
    </location>
</feature>
<protein>
    <submittedName>
        <fullName evidence="2">Uncharacterized protein</fullName>
    </submittedName>
</protein>
<dbReference type="InParanoid" id="D8PT71"/>
<dbReference type="EMBL" id="GL377303">
    <property type="protein sequence ID" value="EFJ01265.1"/>
    <property type="molecule type" value="Genomic_DNA"/>
</dbReference>
<organism evidence="3">
    <name type="scientific">Schizophyllum commune (strain H4-8 / FGSC 9210)</name>
    <name type="common">Split gill fungus</name>
    <dbReference type="NCBI Taxonomy" id="578458"/>
    <lineage>
        <taxon>Eukaryota</taxon>
        <taxon>Fungi</taxon>
        <taxon>Dikarya</taxon>
        <taxon>Basidiomycota</taxon>
        <taxon>Agaricomycotina</taxon>
        <taxon>Agaricomycetes</taxon>
        <taxon>Agaricomycetidae</taxon>
        <taxon>Agaricales</taxon>
        <taxon>Schizophyllaceae</taxon>
        <taxon>Schizophyllum</taxon>
    </lineage>
</organism>
<dbReference type="HOGENOM" id="CLU_150172_0_0_1"/>
<dbReference type="VEuPathDB" id="FungiDB:SCHCODRAFT_02605066"/>